<evidence type="ECO:0000256" key="4">
    <source>
        <dbReference type="ARBA" id="ARBA00022807"/>
    </source>
</evidence>
<evidence type="ECO:0000256" key="3">
    <source>
        <dbReference type="ARBA" id="ARBA00022801"/>
    </source>
</evidence>
<dbReference type="Pfam" id="PF02902">
    <property type="entry name" value="Peptidase_C48"/>
    <property type="match status" value="1"/>
</dbReference>
<comment type="similarity">
    <text evidence="1">Belongs to the peptidase C48 family.</text>
</comment>
<proteinExistence type="inferred from homology"/>
<keyword evidence="7" id="KW-1185">Reference proteome</keyword>
<dbReference type="Gene3D" id="3.40.395.10">
    <property type="entry name" value="Adenoviral Proteinase, Chain A"/>
    <property type="match status" value="1"/>
</dbReference>
<evidence type="ECO:0000259" key="5">
    <source>
        <dbReference type="PROSITE" id="PS50600"/>
    </source>
</evidence>
<dbReference type="GO" id="GO:0006508">
    <property type="term" value="P:proteolysis"/>
    <property type="evidence" value="ECO:0007669"/>
    <property type="project" value="UniProtKB-KW"/>
</dbReference>
<dbReference type="PROSITE" id="PS50600">
    <property type="entry name" value="ULP_PROTEASE"/>
    <property type="match status" value="1"/>
</dbReference>
<dbReference type="AlphaFoldDB" id="A0AAD5SCG9"/>
<reference evidence="6" key="1">
    <citation type="submission" date="2020-05" db="EMBL/GenBank/DDBJ databases">
        <title>Phylogenomic resolution of chytrid fungi.</title>
        <authorList>
            <person name="Stajich J.E."/>
            <person name="Amses K."/>
            <person name="Simmons R."/>
            <person name="Seto K."/>
            <person name="Myers J."/>
            <person name="Bonds A."/>
            <person name="Quandt C.A."/>
            <person name="Barry K."/>
            <person name="Liu P."/>
            <person name="Grigoriev I."/>
            <person name="Longcore J.E."/>
            <person name="James T.Y."/>
        </authorList>
    </citation>
    <scope>NUCLEOTIDE SEQUENCE</scope>
    <source>
        <strain evidence="6">JEL0318</strain>
    </source>
</reference>
<dbReference type="PANTHER" id="PTHR12606:SF1">
    <property type="entry name" value="UBIQUITIN-LIKE-SPECIFIC PROTEASE 1A"/>
    <property type="match status" value="1"/>
</dbReference>
<dbReference type="PANTHER" id="PTHR12606">
    <property type="entry name" value="SENTRIN/SUMO-SPECIFIC PROTEASE"/>
    <property type="match status" value="1"/>
</dbReference>
<evidence type="ECO:0000256" key="2">
    <source>
        <dbReference type="ARBA" id="ARBA00022670"/>
    </source>
</evidence>
<comment type="caution">
    <text evidence="6">The sequence shown here is derived from an EMBL/GenBank/DDBJ whole genome shotgun (WGS) entry which is preliminary data.</text>
</comment>
<evidence type="ECO:0000256" key="1">
    <source>
        <dbReference type="ARBA" id="ARBA00005234"/>
    </source>
</evidence>
<dbReference type="InterPro" id="IPR038765">
    <property type="entry name" value="Papain-like_cys_pep_sf"/>
</dbReference>
<dbReference type="EMBL" id="JADGJD010000317">
    <property type="protein sequence ID" value="KAJ3052183.1"/>
    <property type="molecule type" value="Genomic_DNA"/>
</dbReference>
<gene>
    <name evidence="6" type="ORF">HK097_006735</name>
</gene>
<keyword evidence="2" id="KW-0645">Protease</keyword>
<organism evidence="6 7">
    <name type="scientific">Rhizophlyctis rosea</name>
    <dbReference type="NCBI Taxonomy" id="64517"/>
    <lineage>
        <taxon>Eukaryota</taxon>
        <taxon>Fungi</taxon>
        <taxon>Fungi incertae sedis</taxon>
        <taxon>Chytridiomycota</taxon>
        <taxon>Chytridiomycota incertae sedis</taxon>
        <taxon>Chytridiomycetes</taxon>
        <taxon>Rhizophlyctidales</taxon>
        <taxon>Rhizophlyctidaceae</taxon>
        <taxon>Rhizophlyctis</taxon>
    </lineage>
</organism>
<evidence type="ECO:0000313" key="7">
    <source>
        <dbReference type="Proteomes" id="UP001212841"/>
    </source>
</evidence>
<dbReference type="GO" id="GO:0016926">
    <property type="term" value="P:protein desumoylation"/>
    <property type="evidence" value="ECO:0007669"/>
    <property type="project" value="TreeGrafter"/>
</dbReference>
<keyword evidence="4" id="KW-0788">Thiol protease</keyword>
<sequence length="242" mass="28505">MNTYRPLSYDESEILRTEMASTDVDETIRVIDHVRVTRRHLQRLRPYYREEAGTSQRSYYLSDEIINTYLALLSERAAADPTRLGSVFLFNSYLYSRLVANGYKFENVSGFFAEKGSPFDYEFVLLPISEHFHWTIFVIQPRIKQICYYDSLKYSNPKRMRTVKAYLDNMHRKHHAGKGIKWSEWKEVVPKDFPTQPDAVNCGVFVLSIANYTLQKMKIDIDLTRLNDMRRIINYQLIMGGI</sequence>
<accession>A0AAD5SCG9</accession>
<dbReference type="GO" id="GO:0005634">
    <property type="term" value="C:nucleus"/>
    <property type="evidence" value="ECO:0007669"/>
    <property type="project" value="TreeGrafter"/>
</dbReference>
<keyword evidence="3" id="KW-0378">Hydrolase</keyword>
<dbReference type="InterPro" id="IPR003653">
    <property type="entry name" value="Peptidase_C48_C"/>
</dbReference>
<feature type="domain" description="Ubiquitin-like protease family profile" evidence="5">
    <location>
        <begin position="34"/>
        <end position="213"/>
    </location>
</feature>
<dbReference type="GO" id="GO:0016929">
    <property type="term" value="F:deSUMOylase activity"/>
    <property type="evidence" value="ECO:0007669"/>
    <property type="project" value="TreeGrafter"/>
</dbReference>
<dbReference type="SUPFAM" id="SSF54001">
    <property type="entry name" value="Cysteine proteinases"/>
    <property type="match status" value="1"/>
</dbReference>
<dbReference type="Proteomes" id="UP001212841">
    <property type="component" value="Unassembled WGS sequence"/>
</dbReference>
<name>A0AAD5SCG9_9FUNG</name>
<protein>
    <recommendedName>
        <fullName evidence="5">Ubiquitin-like protease family profile domain-containing protein</fullName>
    </recommendedName>
</protein>
<evidence type="ECO:0000313" key="6">
    <source>
        <dbReference type="EMBL" id="KAJ3052183.1"/>
    </source>
</evidence>